<dbReference type="AlphaFoldDB" id="A0A835JUT4"/>
<name>A0A835JUT4_9ROSI</name>
<dbReference type="PANTHER" id="PTHR47186:SF12">
    <property type="entry name" value="NB-ARC DOMAIN-CONTAINING PROTEIN"/>
    <property type="match status" value="1"/>
</dbReference>
<organism evidence="4 5">
    <name type="scientific">Salix dunnii</name>
    <dbReference type="NCBI Taxonomy" id="1413687"/>
    <lineage>
        <taxon>Eukaryota</taxon>
        <taxon>Viridiplantae</taxon>
        <taxon>Streptophyta</taxon>
        <taxon>Embryophyta</taxon>
        <taxon>Tracheophyta</taxon>
        <taxon>Spermatophyta</taxon>
        <taxon>Magnoliopsida</taxon>
        <taxon>eudicotyledons</taxon>
        <taxon>Gunneridae</taxon>
        <taxon>Pentapetalae</taxon>
        <taxon>rosids</taxon>
        <taxon>fabids</taxon>
        <taxon>Malpighiales</taxon>
        <taxon>Salicaceae</taxon>
        <taxon>Saliceae</taxon>
        <taxon>Salix</taxon>
    </lineage>
</organism>
<dbReference type="InterPro" id="IPR032675">
    <property type="entry name" value="LRR_dom_sf"/>
</dbReference>
<dbReference type="Gene3D" id="3.80.10.10">
    <property type="entry name" value="Ribonuclease Inhibitor"/>
    <property type="match status" value="1"/>
</dbReference>
<dbReference type="Proteomes" id="UP000657918">
    <property type="component" value="Chromosome 8"/>
</dbReference>
<keyword evidence="1" id="KW-0677">Repeat</keyword>
<dbReference type="InterPro" id="IPR055414">
    <property type="entry name" value="LRR_R13L4/SHOC2-like"/>
</dbReference>
<proteinExistence type="predicted"/>
<dbReference type="PANTHER" id="PTHR47186">
    <property type="entry name" value="LEUCINE-RICH REPEAT-CONTAINING PROTEIN 57"/>
    <property type="match status" value="1"/>
</dbReference>
<sequence length="585" mass="64864">MPYFNCTQEIGKPDSVPEEVLGSKTQAGVVPSTSAADGIGSSRVTGSRGESSPETFKSIYTKLPDYLKSCLDYSSIVSKRHPVEIGKLVRLLLAEGLIQDKPGDIMEVVAANVVKELIDLGMLQEVDDGSEVEVPASYLHLSILKLEKQDFVSKTANLPVRLAIRDDGRGIFPDVEGRLIQSLFIITAERRGYSSGSTGVLSRAYMRNVCGMRFLLPPNPNSLTLPPHTSPFPCAAAAHLPFLCSSPSLSCAFACAAELKTGDLGDFVLRREEKILGVRADDLGFFAEKRREDFELQMKFVKLYLGVVNSDLDELPRTLGNLQKLQTLDIRMCGKLSKLPIEVVHIQQLRHLRMSKSIGDCEIRVPEGIGKMVNLHTLSGIYGGDGIARELSALTQIRNLGVKRRNAFSKKRVSLFPELDAFSPPPLLQEFYLHGGLIKIPNWLASMENLTRLALSFSYLSESPTSVLQFLPKLKHLNLWEAYKAKHIGKEFCNAGGFPVLETLTIASEFLVEWTEIATGAFPSLRSLSFRCCLSLIVLPEGLQNISTLQELYLDSMHPDLGRRLKGEENYKIKHIPKLKFRLAF</sequence>
<protein>
    <recommendedName>
        <fullName evidence="3">Disease resistance R13L4/SHOC-2-like LRR domain-containing protein</fullName>
    </recommendedName>
</protein>
<evidence type="ECO:0000259" key="3">
    <source>
        <dbReference type="Pfam" id="PF23598"/>
    </source>
</evidence>
<gene>
    <name evidence="4" type="ORF">SADUNF_Sadunf08G0153900</name>
</gene>
<dbReference type="EMBL" id="JADGMS010000008">
    <property type="protein sequence ID" value="KAF9677882.1"/>
    <property type="molecule type" value="Genomic_DNA"/>
</dbReference>
<comment type="caution">
    <text evidence="4">The sequence shown here is derived from an EMBL/GenBank/DDBJ whole genome shotgun (WGS) entry which is preliminary data.</text>
</comment>
<accession>A0A835JUT4</accession>
<keyword evidence="5" id="KW-1185">Reference proteome</keyword>
<feature type="region of interest" description="Disordered" evidence="2">
    <location>
        <begin position="32"/>
        <end position="52"/>
    </location>
</feature>
<dbReference type="OrthoDB" id="646178at2759"/>
<feature type="domain" description="Disease resistance R13L4/SHOC-2-like LRR" evidence="3">
    <location>
        <begin position="420"/>
        <end position="553"/>
    </location>
</feature>
<reference evidence="4 5" key="1">
    <citation type="submission" date="2020-10" db="EMBL/GenBank/DDBJ databases">
        <title>Plant Genome Project.</title>
        <authorList>
            <person name="Zhang R.-G."/>
        </authorList>
    </citation>
    <scope>NUCLEOTIDE SEQUENCE [LARGE SCALE GENOMIC DNA]</scope>
    <source>
        <strain evidence="4">FAFU-HL-1</strain>
        <tissue evidence="4">Leaf</tissue>
    </source>
</reference>
<feature type="compositionally biased region" description="Polar residues" evidence="2">
    <location>
        <begin position="42"/>
        <end position="52"/>
    </location>
</feature>
<dbReference type="SUPFAM" id="SSF52058">
    <property type="entry name" value="L domain-like"/>
    <property type="match status" value="1"/>
</dbReference>
<evidence type="ECO:0000256" key="2">
    <source>
        <dbReference type="SAM" id="MobiDB-lite"/>
    </source>
</evidence>
<feature type="domain" description="Disease resistance R13L4/SHOC-2-like LRR" evidence="3">
    <location>
        <begin position="304"/>
        <end position="407"/>
    </location>
</feature>
<evidence type="ECO:0000313" key="4">
    <source>
        <dbReference type="EMBL" id="KAF9677882.1"/>
    </source>
</evidence>
<evidence type="ECO:0000256" key="1">
    <source>
        <dbReference type="ARBA" id="ARBA00022737"/>
    </source>
</evidence>
<dbReference type="Pfam" id="PF23598">
    <property type="entry name" value="LRR_14"/>
    <property type="match status" value="2"/>
</dbReference>
<evidence type="ECO:0000313" key="5">
    <source>
        <dbReference type="Proteomes" id="UP000657918"/>
    </source>
</evidence>